<dbReference type="RefSeq" id="XP_022466041.1">
    <property type="nucleotide sequence ID" value="XM_022609667.1"/>
</dbReference>
<feature type="compositionally biased region" description="Basic and acidic residues" evidence="3">
    <location>
        <begin position="219"/>
        <end position="231"/>
    </location>
</feature>
<dbReference type="GeneID" id="34527528"/>
<dbReference type="PANTHER" id="PTHR10343:SF81">
    <property type="entry name" value="CRUCIFORM DNA-RECOGNIZING PROTEIN 1-RELATED"/>
    <property type="match status" value="1"/>
</dbReference>
<dbReference type="Pfam" id="PF16561">
    <property type="entry name" value="AMPK1_CBM"/>
    <property type="match status" value="1"/>
</dbReference>
<feature type="compositionally biased region" description="Acidic residues" evidence="3">
    <location>
        <begin position="184"/>
        <end position="194"/>
    </location>
</feature>
<dbReference type="GO" id="GO:0019901">
    <property type="term" value="F:protein kinase binding"/>
    <property type="evidence" value="ECO:0007669"/>
    <property type="project" value="TreeGrafter"/>
</dbReference>
<sequence length="308" mass="33057">MAVSTQYTFCWPAGPSEVFITGEFDHWAGSLPLVKTSKGDFEITFPVEVEGDDKFFFKFIVDGEWTASDAYSKEGDGCGFENNYITAEDVAAPGIQAQFAAIPEAGGLSAKSNVGEKEEAEGAHTGDVHIMPVEEMPAQGTPLAGPGPVIVQHPEEVKEFSEIRDVDAKALNEQLNAELNAQLEDVEPVEDAPEVSEVKSCSSSESSKQEEPQEPAAKPTEDVPQTKRAEVSAKSPTPTPAAAPAKSKLKEQPATETPRTTEKASSPKKTVPQKKKIPRKVNGTSSSKPIIQAKPKSGVFSKLKKLFN</sequence>
<dbReference type="GO" id="GO:0005634">
    <property type="term" value="C:nucleus"/>
    <property type="evidence" value="ECO:0007669"/>
    <property type="project" value="TreeGrafter"/>
</dbReference>
<dbReference type="HOGENOM" id="CLU_903336_0_0_1"/>
<evidence type="ECO:0000256" key="1">
    <source>
        <dbReference type="ARBA" id="ARBA00022553"/>
    </source>
</evidence>
<name>J7S9Y4_HUIN7</name>
<evidence type="ECO:0000259" key="4">
    <source>
        <dbReference type="Pfam" id="PF16561"/>
    </source>
</evidence>
<gene>
    <name evidence="5" type="primary">KNAG0H03820</name>
    <name evidence="5" type="ordered locus">KNAG_0H03820</name>
</gene>
<reference evidence="5 6" key="1">
    <citation type="journal article" date="2011" name="Proc. Natl. Acad. Sci. U.S.A.">
        <title>Evolutionary erosion of yeast sex chromosomes by mating-type switching accidents.</title>
        <authorList>
            <person name="Gordon J.L."/>
            <person name="Armisen D."/>
            <person name="Proux-Wera E."/>
            <person name="Oheigeartaigh S.S."/>
            <person name="Byrne K.P."/>
            <person name="Wolfe K.H."/>
        </authorList>
    </citation>
    <scope>NUCLEOTIDE SEQUENCE [LARGE SCALE GENOMIC DNA]</scope>
    <source>
        <strain evidence="6">ATCC MYA-139 / BCRC 22969 / CBS 8797 / CCRC 22969 / KCTC 17520 / NBRC 10181 / NCYC 3082</strain>
    </source>
</reference>
<comment type="similarity">
    <text evidence="2">Belongs to the CRP1/MDG1 family.</text>
</comment>
<dbReference type="KEGG" id="kng:KNAG_0H03820"/>
<evidence type="ECO:0000313" key="6">
    <source>
        <dbReference type="Proteomes" id="UP000006310"/>
    </source>
</evidence>
<keyword evidence="6" id="KW-1185">Reference proteome</keyword>
<organism evidence="5 6">
    <name type="scientific">Huiozyma naganishii (strain ATCC MYA-139 / BCRC 22969 / CBS 8797 / KCTC 17520 / NBRC 10181 / NCYC 3082 / Yp74L-3)</name>
    <name type="common">Yeast</name>
    <name type="synonym">Kazachstania naganishii</name>
    <dbReference type="NCBI Taxonomy" id="1071383"/>
    <lineage>
        <taxon>Eukaryota</taxon>
        <taxon>Fungi</taxon>
        <taxon>Dikarya</taxon>
        <taxon>Ascomycota</taxon>
        <taxon>Saccharomycotina</taxon>
        <taxon>Saccharomycetes</taxon>
        <taxon>Saccharomycetales</taxon>
        <taxon>Saccharomycetaceae</taxon>
        <taxon>Huiozyma</taxon>
    </lineage>
</organism>
<evidence type="ECO:0000256" key="3">
    <source>
        <dbReference type="SAM" id="MobiDB-lite"/>
    </source>
</evidence>
<dbReference type="InterPro" id="IPR013783">
    <property type="entry name" value="Ig-like_fold"/>
</dbReference>
<dbReference type="PANTHER" id="PTHR10343">
    <property type="entry name" value="5'-AMP-ACTIVATED PROTEIN KINASE , BETA SUBUNIT"/>
    <property type="match status" value="1"/>
</dbReference>
<feature type="region of interest" description="Disordered" evidence="3">
    <location>
        <begin position="181"/>
        <end position="308"/>
    </location>
</feature>
<protein>
    <recommendedName>
        <fullName evidence="4">AMP-activated protein kinase glycogen-binding domain-containing protein</fullName>
    </recommendedName>
</protein>
<dbReference type="InterPro" id="IPR014756">
    <property type="entry name" value="Ig_E-set"/>
</dbReference>
<keyword evidence="1" id="KW-0597">Phosphoprotein</keyword>
<proteinExistence type="inferred from homology"/>
<dbReference type="GO" id="GO:0005737">
    <property type="term" value="C:cytoplasm"/>
    <property type="evidence" value="ECO:0007669"/>
    <property type="project" value="TreeGrafter"/>
</dbReference>
<dbReference type="AlphaFoldDB" id="J7S9Y4"/>
<dbReference type="SUPFAM" id="SSF81296">
    <property type="entry name" value="E set domains"/>
    <property type="match status" value="1"/>
</dbReference>
<dbReference type="Gene3D" id="2.60.40.10">
    <property type="entry name" value="Immunoglobulins"/>
    <property type="match status" value="1"/>
</dbReference>
<reference evidence="6" key="2">
    <citation type="submission" date="2012-08" db="EMBL/GenBank/DDBJ databases">
        <title>Genome sequence of Kazachstania naganishii.</title>
        <authorList>
            <person name="Gordon J.L."/>
            <person name="Armisen D."/>
            <person name="Proux-Wera E."/>
            <person name="OhEigeartaigh S.S."/>
            <person name="Byrne K.P."/>
            <person name="Wolfe K.H."/>
        </authorList>
    </citation>
    <scope>NUCLEOTIDE SEQUENCE [LARGE SCALE GENOMIC DNA]</scope>
    <source>
        <strain evidence="6">ATCC MYA-139 / BCRC 22969 / CBS 8797 / CCRC 22969 / KCTC 17520 / NBRC 10181 / NCYC 3082</strain>
    </source>
</reference>
<dbReference type="GO" id="GO:0007165">
    <property type="term" value="P:signal transduction"/>
    <property type="evidence" value="ECO:0007669"/>
    <property type="project" value="TreeGrafter"/>
</dbReference>
<feature type="domain" description="AMP-activated protein kinase glycogen-binding" evidence="4">
    <location>
        <begin position="7"/>
        <end position="88"/>
    </location>
</feature>
<dbReference type="InterPro" id="IPR050827">
    <property type="entry name" value="CRP1_MDG1_kinase"/>
</dbReference>
<evidence type="ECO:0000313" key="5">
    <source>
        <dbReference type="EMBL" id="CCK71796.1"/>
    </source>
</evidence>
<accession>J7S9Y4</accession>
<dbReference type="EMBL" id="HE978321">
    <property type="protein sequence ID" value="CCK71796.1"/>
    <property type="molecule type" value="Genomic_DNA"/>
</dbReference>
<dbReference type="STRING" id="1071383.J7S9Y4"/>
<dbReference type="CDD" id="cd02859">
    <property type="entry name" value="E_set_AMPKbeta_like_N"/>
    <property type="match status" value="1"/>
</dbReference>
<feature type="compositionally biased region" description="Polar residues" evidence="3">
    <location>
        <begin position="254"/>
        <end position="268"/>
    </location>
</feature>
<dbReference type="eggNOG" id="KOG1616">
    <property type="taxonomic scope" value="Eukaryota"/>
</dbReference>
<dbReference type="InterPro" id="IPR032640">
    <property type="entry name" value="AMPK1_CBM"/>
</dbReference>
<dbReference type="OMA" id="EYNTAAN"/>
<dbReference type="GO" id="GO:0031588">
    <property type="term" value="C:nucleotide-activated protein kinase complex"/>
    <property type="evidence" value="ECO:0007669"/>
    <property type="project" value="TreeGrafter"/>
</dbReference>
<evidence type="ECO:0000256" key="2">
    <source>
        <dbReference type="ARBA" id="ARBA00038216"/>
    </source>
</evidence>
<dbReference type="OrthoDB" id="5976022at2759"/>
<feature type="compositionally biased region" description="Low complexity" evidence="3">
    <location>
        <begin position="232"/>
        <end position="246"/>
    </location>
</feature>
<dbReference type="Proteomes" id="UP000006310">
    <property type="component" value="Chromosome 8"/>
</dbReference>